<reference evidence="1" key="2">
    <citation type="submission" date="2023-05" db="EMBL/GenBank/DDBJ databases">
        <authorList>
            <person name="Fouks B."/>
        </authorList>
    </citation>
    <scope>NUCLEOTIDE SEQUENCE</scope>
    <source>
        <strain evidence="1">Stay&amp;Tobe</strain>
        <tissue evidence="1">Testes</tissue>
    </source>
</reference>
<sequence length="67" mass="7585">LSATYVIIINGSTVPCLPTFLANRGWNSSVSIRWRGGVMKYENLVLSIWVHLTHRKPVLSLTMRTTQ</sequence>
<dbReference type="AlphaFoldDB" id="A0AAD7Z922"/>
<evidence type="ECO:0000313" key="2">
    <source>
        <dbReference type="Proteomes" id="UP001233999"/>
    </source>
</evidence>
<reference evidence="1" key="1">
    <citation type="journal article" date="2023" name="IScience">
        <title>Live-bearing cockroach genome reveals convergent evolutionary mechanisms linked to viviparity in insects and beyond.</title>
        <authorList>
            <person name="Fouks B."/>
            <person name="Harrison M.C."/>
            <person name="Mikhailova A.A."/>
            <person name="Marchal E."/>
            <person name="English S."/>
            <person name="Carruthers M."/>
            <person name="Jennings E.C."/>
            <person name="Chiamaka E.L."/>
            <person name="Frigard R.A."/>
            <person name="Pippel M."/>
            <person name="Attardo G.M."/>
            <person name="Benoit J.B."/>
            <person name="Bornberg-Bauer E."/>
            <person name="Tobe S.S."/>
        </authorList>
    </citation>
    <scope>NUCLEOTIDE SEQUENCE</scope>
    <source>
        <strain evidence="1">Stay&amp;Tobe</strain>
    </source>
</reference>
<feature type="non-terminal residue" evidence="1">
    <location>
        <position position="67"/>
    </location>
</feature>
<keyword evidence="2" id="KW-1185">Reference proteome</keyword>
<dbReference type="Proteomes" id="UP001233999">
    <property type="component" value="Unassembled WGS sequence"/>
</dbReference>
<dbReference type="EMBL" id="JASPKZ010009805">
    <property type="protein sequence ID" value="KAJ9576198.1"/>
    <property type="molecule type" value="Genomic_DNA"/>
</dbReference>
<gene>
    <name evidence="1" type="ORF">L9F63_006931</name>
</gene>
<name>A0AAD7Z922_DIPPU</name>
<proteinExistence type="predicted"/>
<accession>A0AAD7Z922</accession>
<comment type="caution">
    <text evidence="1">The sequence shown here is derived from an EMBL/GenBank/DDBJ whole genome shotgun (WGS) entry which is preliminary data.</text>
</comment>
<feature type="non-terminal residue" evidence="1">
    <location>
        <position position="1"/>
    </location>
</feature>
<protein>
    <submittedName>
        <fullName evidence="1">Uncharacterized protein</fullName>
    </submittedName>
</protein>
<evidence type="ECO:0000313" key="1">
    <source>
        <dbReference type="EMBL" id="KAJ9576198.1"/>
    </source>
</evidence>
<organism evidence="1 2">
    <name type="scientific">Diploptera punctata</name>
    <name type="common">Pacific beetle cockroach</name>
    <dbReference type="NCBI Taxonomy" id="6984"/>
    <lineage>
        <taxon>Eukaryota</taxon>
        <taxon>Metazoa</taxon>
        <taxon>Ecdysozoa</taxon>
        <taxon>Arthropoda</taxon>
        <taxon>Hexapoda</taxon>
        <taxon>Insecta</taxon>
        <taxon>Pterygota</taxon>
        <taxon>Neoptera</taxon>
        <taxon>Polyneoptera</taxon>
        <taxon>Dictyoptera</taxon>
        <taxon>Blattodea</taxon>
        <taxon>Blaberoidea</taxon>
        <taxon>Blaberidae</taxon>
        <taxon>Diplopterinae</taxon>
        <taxon>Diploptera</taxon>
    </lineage>
</organism>